<dbReference type="AlphaFoldDB" id="A0A212J2V7"/>
<evidence type="ECO:0008006" key="3">
    <source>
        <dbReference type="Google" id="ProtNLM"/>
    </source>
</evidence>
<evidence type="ECO:0000256" key="1">
    <source>
        <dbReference type="SAM" id="SignalP"/>
    </source>
</evidence>
<proteinExistence type="predicted"/>
<keyword evidence="1" id="KW-0732">Signal</keyword>
<dbReference type="EMBL" id="FLUM01000001">
    <property type="protein sequence ID" value="SBV93796.1"/>
    <property type="molecule type" value="Genomic_DNA"/>
</dbReference>
<dbReference type="Pfam" id="PF14060">
    <property type="entry name" value="DUF4252"/>
    <property type="match status" value="1"/>
</dbReference>
<name>A0A212J2V7_9BACT</name>
<gene>
    <name evidence="2" type="ORF">KL86DYS1_10960</name>
</gene>
<feature type="signal peptide" evidence="1">
    <location>
        <begin position="1"/>
        <end position="20"/>
    </location>
</feature>
<sequence>MKKYLFCLVLLFGFILAAPAQNIDELLKKVSKTENIEKVKIGKFMMSLGKAFGGVGDIPVARGIHSMEIYDLSSCDNGLKKDLAKQFNKLKDGGGYETLIYAKDKSDGVRIMVKKNKDTIKEMIILCMDEQDPTIIRFSGKIKDNDIAELVSKYDK</sequence>
<reference evidence="2" key="1">
    <citation type="submission" date="2016-04" db="EMBL/GenBank/DDBJ databases">
        <authorList>
            <person name="Evans L.H."/>
            <person name="Alamgir A."/>
            <person name="Owens N."/>
            <person name="Weber N.D."/>
            <person name="Virtaneva K."/>
            <person name="Barbian K."/>
            <person name="Babar A."/>
            <person name="Rosenke K."/>
        </authorList>
    </citation>
    <scope>NUCLEOTIDE SEQUENCE</scope>
    <source>
        <strain evidence="2">86-1</strain>
    </source>
</reference>
<accession>A0A212J2V7</accession>
<evidence type="ECO:0000313" key="2">
    <source>
        <dbReference type="EMBL" id="SBV93796.1"/>
    </source>
</evidence>
<dbReference type="InterPro" id="IPR025348">
    <property type="entry name" value="DUF4252"/>
</dbReference>
<dbReference type="RefSeq" id="WP_296938847.1">
    <property type="nucleotide sequence ID" value="NZ_LT599032.1"/>
</dbReference>
<organism evidence="2">
    <name type="scientific">uncultured Dysgonomonas sp</name>
    <dbReference type="NCBI Taxonomy" id="206096"/>
    <lineage>
        <taxon>Bacteria</taxon>
        <taxon>Pseudomonadati</taxon>
        <taxon>Bacteroidota</taxon>
        <taxon>Bacteroidia</taxon>
        <taxon>Bacteroidales</taxon>
        <taxon>Dysgonomonadaceae</taxon>
        <taxon>Dysgonomonas</taxon>
        <taxon>environmental samples</taxon>
    </lineage>
</organism>
<feature type="chain" id="PRO_5012487972" description="DUF4252 domain-containing protein" evidence="1">
    <location>
        <begin position="21"/>
        <end position="156"/>
    </location>
</feature>
<protein>
    <recommendedName>
        <fullName evidence="3">DUF4252 domain-containing protein</fullName>
    </recommendedName>
</protein>